<evidence type="ECO:0000313" key="1">
    <source>
        <dbReference type="Proteomes" id="UP000504637"/>
    </source>
</evidence>
<reference evidence="2" key="3">
    <citation type="submission" date="2025-08" db="UniProtKB">
        <authorList>
            <consortium name="RefSeq"/>
        </authorList>
    </citation>
    <scope>IDENTIFICATION</scope>
    <source>
        <strain evidence="2">CBS 342.82</strain>
    </source>
</reference>
<accession>A0A6J3MAR1</accession>
<gene>
    <name evidence="2" type="ORF">K489DRAFT_188263</name>
</gene>
<reference evidence="2" key="1">
    <citation type="submission" date="2020-01" db="EMBL/GenBank/DDBJ databases">
        <authorList>
            <consortium name="DOE Joint Genome Institute"/>
            <person name="Haridas S."/>
            <person name="Albert R."/>
            <person name="Binder M."/>
            <person name="Bloem J."/>
            <person name="Labutti K."/>
            <person name="Salamov A."/>
            <person name="Andreopoulos B."/>
            <person name="Baker S.E."/>
            <person name="Barry K."/>
            <person name="Bills G."/>
            <person name="Bluhm B.H."/>
            <person name="Cannon C."/>
            <person name="Castanera R."/>
            <person name="Culley D.E."/>
            <person name="Daum C."/>
            <person name="Ezra D."/>
            <person name="Gonzalez J.B."/>
            <person name="Henrissat B."/>
            <person name="Kuo A."/>
            <person name="Liang C."/>
            <person name="Lipzen A."/>
            <person name="Lutzoni F."/>
            <person name="Magnuson J."/>
            <person name="Mondo S."/>
            <person name="Nolan M."/>
            <person name="Ohm R."/>
            <person name="Pangilinan J."/>
            <person name="Park H.-J."/>
            <person name="Ramirez L."/>
            <person name="Alfaro M."/>
            <person name="Sun H."/>
            <person name="Tritt A."/>
            <person name="Yoshinaga Y."/>
            <person name="Zwiers L.-H."/>
            <person name="Turgeon B.G."/>
            <person name="Goodwin S.B."/>
            <person name="Spatafora J.W."/>
            <person name="Crous P.W."/>
            <person name="Grigoriev I.V."/>
        </authorList>
    </citation>
    <scope>NUCLEOTIDE SEQUENCE</scope>
    <source>
        <strain evidence="2">CBS 342.82</strain>
    </source>
</reference>
<protein>
    <submittedName>
        <fullName evidence="2">Uncharacterized protein</fullName>
    </submittedName>
</protein>
<dbReference type="RefSeq" id="XP_033461755.1">
    <property type="nucleotide sequence ID" value="XM_033599506.1"/>
</dbReference>
<sequence>MSLGLDDSGMKILMTLPFFGLHHEMIIFDETNLLCEKCARDILESHITRILAPPSETFLRGEAACMVMTENRRVAGQGRAIEVHVRRGLPCNSRDGKSPRERVWSRRRPRTGSVLLASRRLLTYFRRISHACHCSLFRGRRLGGEGSRPSARQLPMGTGVRIRKPWRMGKKSGICLEHTCDSITANAAGPHILESAVRLLDRLLRTGGRRRGEDKVSLCDRRDRERFARSARIDQCERHPRRHAQ</sequence>
<dbReference type="GeneID" id="54357305"/>
<evidence type="ECO:0000313" key="2">
    <source>
        <dbReference type="RefSeq" id="XP_033461755.1"/>
    </source>
</evidence>
<keyword evidence="1" id="KW-1185">Reference proteome</keyword>
<proteinExistence type="predicted"/>
<dbReference type="AlphaFoldDB" id="A0A6J3MAR1"/>
<dbReference type="Proteomes" id="UP000504637">
    <property type="component" value="Unplaced"/>
</dbReference>
<organism evidence="2">
    <name type="scientific">Dissoconium aciculare CBS 342.82</name>
    <dbReference type="NCBI Taxonomy" id="1314786"/>
    <lineage>
        <taxon>Eukaryota</taxon>
        <taxon>Fungi</taxon>
        <taxon>Dikarya</taxon>
        <taxon>Ascomycota</taxon>
        <taxon>Pezizomycotina</taxon>
        <taxon>Dothideomycetes</taxon>
        <taxon>Dothideomycetidae</taxon>
        <taxon>Mycosphaerellales</taxon>
        <taxon>Dissoconiaceae</taxon>
        <taxon>Dissoconium</taxon>
    </lineage>
</organism>
<reference evidence="2" key="2">
    <citation type="submission" date="2020-04" db="EMBL/GenBank/DDBJ databases">
        <authorList>
            <consortium name="NCBI Genome Project"/>
        </authorList>
    </citation>
    <scope>NUCLEOTIDE SEQUENCE</scope>
    <source>
        <strain evidence="2">CBS 342.82</strain>
    </source>
</reference>
<name>A0A6J3MAR1_9PEZI</name>